<feature type="domain" description="FERM" evidence="1">
    <location>
        <begin position="61"/>
        <end position="186"/>
    </location>
</feature>
<sequence length="186" mass="21380">MAAARFIRFFSRRQTKNHATTLNDETIQQNNTKFRPNLLNSNGKIHSIGKHQPTNPIKNGLVCTVVFLDGDDVNFEVDRKALGKCLYDRVIAHTKLIEPDYFGLQFTDTHNVKQWLDPTKSIKKQCKIGPPYTFRLRVKFYTSDPQNLHDELTRYLFVLQLKDDIRTGKLDCPSGPDVELAALSMQ</sequence>
<dbReference type="GO" id="GO:0031032">
    <property type="term" value="P:actomyosin structure organization"/>
    <property type="evidence" value="ECO:0007669"/>
    <property type="project" value="TreeGrafter"/>
</dbReference>
<dbReference type="InterPro" id="IPR000299">
    <property type="entry name" value="FERM_domain"/>
</dbReference>
<dbReference type="SUPFAM" id="SSF54236">
    <property type="entry name" value="Ubiquitin-like"/>
    <property type="match status" value="1"/>
</dbReference>
<dbReference type="Pfam" id="PF00373">
    <property type="entry name" value="FERM_M"/>
    <property type="match status" value="1"/>
</dbReference>
<dbReference type="Gene3D" id="3.10.20.90">
    <property type="entry name" value="Phosphatidylinositol 3-kinase Catalytic Subunit, Chain A, domain 1"/>
    <property type="match status" value="1"/>
</dbReference>
<accession>A0A816C1K7</accession>
<dbReference type="InterPro" id="IPR019747">
    <property type="entry name" value="FERM_CS"/>
</dbReference>
<dbReference type="InterPro" id="IPR029071">
    <property type="entry name" value="Ubiquitin-like_domsf"/>
</dbReference>
<dbReference type="GO" id="GO:0005856">
    <property type="term" value="C:cytoskeleton"/>
    <property type="evidence" value="ECO:0007669"/>
    <property type="project" value="TreeGrafter"/>
</dbReference>
<dbReference type="SMART" id="SM00295">
    <property type="entry name" value="B41"/>
    <property type="match status" value="1"/>
</dbReference>
<dbReference type="PRINTS" id="PR00935">
    <property type="entry name" value="BAND41"/>
</dbReference>
<dbReference type="PANTHER" id="PTHR23280">
    <property type="entry name" value="4.1 G PROTEIN"/>
    <property type="match status" value="1"/>
</dbReference>
<dbReference type="PROSITE" id="PS50057">
    <property type="entry name" value="FERM_3"/>
    <property type="match status" value="1"/>
</dbReference>
<dbReference type="InterPro" id="IPR019748">
    <property type="entry name" value="FERM_central"/>
</dbReference>
<evidence type="ECO:0000313" key="2">
    <source>
        <dbReference type="EMBL" id="CAF1615664.1"/>
    </source>
</evidence>
<dbReference type="InterPro" id="IPR035963">
    <property type="entry name" value="FERM_2"/>
</dbReference>
<dbReference type="Gene3D" id="1.20.80.60">
    <property type="match status" value="1"/>
</dbReference>
<evidence type="ECO:0000259" key="1">
    <source>
        <dbReference type="PROSITE" id="PS50057"/>
    </source>
</evidence>
<dbReference type="SUPFAM" id="SSF47031">
    <property type="entry name" value="Second domain of FERM"/>
    <property type="match status" value="1"/>
</dbReference>
<keyword evidence="3" id="KW-1185">Reference proteome</keyword>
<dbReference type="FunFam" id="3.10.20.90:FF:000024">
    <property type="entry name" value="Erythrocyte membrane protein band 4.1-like 5"/>
    <property type="match status" value="1"/>
</dbReference>
<organism evidence="2 3">
    <name type="scientific">Adineta ricciae</name>
    <name type="common">Rotifer</name>
    <dbReference type="NCBI Taxonomy" id="249248"/>
    <lineage>
        <taxon>Eukaryota</taxon>
        <taxon>Metazoa</taxon>
        <taxon>Spiralia</taxon>
        <taxon>Gnathifera</taxon>
        <taxon>Rotifera</taxon>
        <taxon>Eurotatoria</taxon>
        <taxon>Bdelloidea</taxon>
        <taxon>Adinetida</taxon>
        <taxon>Adinetidae</taxon>
        <taxon>Adineta</taxon>
    </lineage>
</organism>
<dbReference type="InterPro" id="IPR000798">
    <property type="entry name" value="Ez/rad/moesin-like"/>
</dbReference>
<dbReference type="Proteomes" id="UP000663828">
    <property type="component" value="Unassembled WGS sequence"/>
</dbReference>
<name>A0A816C1K7_ADIRI</name>
<proteinExistence type="predicted"/>
<comment type="caution">
    <text evidence="2">The sequence shown here is derived from an EMBL/GenBank/DDBJ whole genome shotgun (WGS) entry which is preliminary data.</text>
</comment>
<dbReference type="CDD" id="cd14473">
    <property type="entry name" value="FERM_B-lobe"/>
    <property type="match status" value="1"/>
</dbReference>
<reference evidence="2" key="1">
    <citation type="submission" date="2021-02" db="EMBL/GenBank/DDBJ databases">
        <authorList>
            <person name="Nowell W R."/>
        </authorList>
    </citation>
    <scope>NUCLEOTIDE SEQUENCE</scope>
</reference>
<dbReference type="AlphaFoldDB" id="A0A816C1K7"/>
<dbReference type="Pfam" id="PF09379">
    <property type="entry name" value="FERM_N"/>
    <property type="match status" value="1"/>
</dbReference>
<dbReference type="PANTHER" id="PTHR23280:SF25">
    <property type="entry name" value="MOESIN_EZRIN_RADIXIN HOMOLOG 1"/>
    <property type="match status" value="1"/>
</dbReference>
<dbReference type="PROSITE" id="PS00660">
    <property type="entry name" value="FERM_1"/>
    <property type="match status" value="1"/>
</dbReference>
<dbReference type="GO" id="GO:0008092">
    <property type="term" value="F:cytoskeletal protein binding"/>
    <property type="evidence" value="ECO:0007669"/>
    <property type="project" value="InterPro"/>
</dbReference>
<gene>
    <name evidence="2" type="ORF">XAT740_LOCUS49520</name>
</gene>
<dbReference type="PRINTS" id="PR00661">
    <property type="entry name" value="ERMFAMILY"/>
</dbReference>
<evidence type="ECO:0000313" key="3">
    <source>
        <dbReference type="Proteomes" id="UP000663828"/>
    </source>
</evidence>
<dbReference type="CDD" id="cd17108">
    <property type="entry name" value="FERM_F1_EPB41L5_like"/>
    <property type="match status" value="1"/>
</dbReference>
<dbReference type="InterPro" id="IPR018979">
    <property type="entry name" value="FERM_N"/>
</dbReference>
<dbReference type="InterPro" id="IPR019749">
    <property type="entry name" value="Band_41_domain"/>
</dbReference>
<dbReference type="EMBL" id="CAJNOR010007355">
    <property type="protein sequence ID" value="CAF1615664.1"/>
    <property type="molecule type" value="Genomic_DNA"/>
</dbReference>
<protein>
    <recommendedName>
        <fullName evidence="1">FERM domain-containing protein</fullName>
    </recommendedName>
</protein>
<feature type="non-terminal residue" evidence="2">
    <location>
        <position position="1"/>
    </location>
</feature>